<dbReference type="KEGG" id="ttz:FHG85_07420"/>
<keyword evidence="3" id="KW-1185">Reference proteome</keyword>
<organism evidence="2 3">
    <name type="scientific">Tenuifilum thalassicum</name>
    <dbReference type="NCBI Taxonomy" id="2590900"/>
    <lineage>
        <taxon>Bacteria</taxon>
        <taxon>Pseudomonadati</taxon>
        <taxon>Bacteroidota</taxon>
        <taxon>Bacteroidia</taxon>
        <taxon>Bacteroidales</taxon>
        <taxon>Tenuifilaceae</taxon>
        <taxon>Tenuifilum</taxon>
    </lineage>
</organism>
<evidence type="ECO:0000313" key="3">
    <source>
        <dbReference type="Proteomes" id="UP000500961"/>
    </source>
</evidence>
<name>A0A7D3XMD6_9BACT</name>
<protein>
    <recommendedName>
        <fullName evidence="4">Lipoprotein</fullName>
    </recommendedName>
</protein>
<evidence type="ECO:0008006" key="4">
    <source>
        <dbReference type="Google" id="ProtNLM"/>
    </source>
</evidence>
<gene>
    <name evidence="2" type="ORF">FHG85_07420</name>
</gene>
<keyword evidence="1" id="KW-0732">Signal</keyword>
<accession>A0A7D3XMD6</accession>
<dbReference type="EMBL" id="CP041345">
    <property type="protein sequence ID" value="QKG80096.1"/>
    <property type="molecule type" value="Genomic_DNA"/>
</dbReference>
<evidence type="ECO:0000313" key="2">
    <source>
        <dbReference type="EMBL" id="QKG80096.1"/>
    </source>
</evidence>
<feature type="signal peptide" evidence="1">
    <location>
        <begin position="1"/>
        <end position="21"/>
    </location>
</feature>
<evidence type="ECO:0000256" key="1">
    <source>
        <dbReference type="SAM" id="SignalP"/>
    </source>
</evidence>
<dbReference type="PROSITE" id="PS51257">
    <property type="entry name" value="PROKAR_LIPOPROTEIN"/>
    <property type="match status" value="1"/>
</dbReference>
<feature type="chain" id="PRO_5029520885" description="Lipoprotein" evidence="1">
    <location>
        <begin position="22"/>
        <end position="369"/>
    </location>
</feature>
<reference evidence="2 3" key="1">
    <citation type="submission" date="2019-07" db="EMBL/GenBank/DDBJ databases">
        <title>Thalassofilum flectens gen. nov., sp. nov., a novel moderate thermophilic anaerobe from a shallow sea hot spring in Kunashir Island (Russia), representing a new family in the order Bacteroidales, and proposal of Thalassofilacea fam. nov.</title>
        <authorList>
            <person name="Kochetkova T.V."/>
            <person name="Podosokorskaya O.A."/>
            <person name="Novikov A."/>
            <person name="Elcheninov A.G."/>
            <person name="Toshchakov S.V."/>
            <person name="Kublanov I.V."/>
        </authorList>
    </citation>
    <scope>NUCLEOTIDE SEQUENCE [LARGE SCALE GENOMIC DNA]</scope>
    <source>
        <strain evidence="2 3">38-H</strain>
    </source>
</reference>
<dbReference type="Proteomes" id="UP000500961">
    <property type="component" value="Chromosome"/>
</dbReference>
<proteinExistence type="predicted"/>
<sequence>MKTLKLLSLLLAGALFFVSCSKDEGTNLTKEEAQQVIQNADQDLVAETQEITSTDGYVIMSELGQILPQDFYNSQGMKSAPSSCMEKSFKNVEHKFALEGHELNFDFNHFILNNFNDLVGTWEYSPNGWIHTDTPTNQVVVKFPHPMDNPTNNVVVTYYDYSDQTNGGEVFINSIKVKIDYNGNEVFTFNYNGTLEGGFSFNSNGDSFNFKLVTEITVTFGKFEVYSKESFDATSYPQLRVSKNFSIKKDGSIVYAQIADVLAVSNNNQTVDFDITAKQIVNDLEFRLTIKGNSEELDSAQDPNQFIKMSLYRTNGDKVGDFIFVNEGGDWVVYFKFTSGEQVKAEELMPNLSMELERFFEEMLFSAEL</sequence>
<dbReference type="AlphaFoldDB" id="A0A7D3XMD6"/>
<dbReference type="RefSeq" id="WP_220429186.1">
    <property type="nucleotide sequence ID" value="NZ_CP041345.1"/>
</dbReference>